<dbReference type="Gene3D" id="2.160.20.120">
    <property type="match status" value="1"/>
</dbReference>
<dbReference type="AlphaFoldDB" id="A0A318LJC0"/>
<feature type="domain" description="DUF4097" evidence="1">
    <location>
        <begin position="123"/>
        <end position="275"/>
    </location>
</feature>
<sequence length="306" mass="30673">MTEQPQETPEELVRSQTFDAEGPLELDIDVTVGRVDVRLGDGDVLVEIRHDPSAQAPWTEGVSSLLSWVGERFGGQFGGPFGADFSASPSDAVEQSRIEKSGGRLVVKGPKPLPLRNTPLAVTVHAPKGSHLNIRTGTANVTVTGTAGRADVSTGSGSVDLEGAEGAATVRTGSGSVKLGPVPAGLQLRSGSGDVEAASLPGPATLATGTGDVWLGEVAGEVLIRTSSGDLSVADAAAGSIEAITGSGDVRIGVRGGVAAEIDLSSGAGRVSSELDVADAPPEGAVPLTIRARTGSGDALITKATS</sequence>
<proteinExistence type="predicted"/>
<dbReference type="PANTHER" id="PTHR34094:SF1">
    <property type="entry name" value="PROTEIN FAM185A"/>
    <property type="match status" value="1"/>
</dbReference>
<protein>
    <recommendedName>
        <fullName evidence="1">DUF4097 domain-containing protein</fullName>
    </recommendedName>
</protein>
<dbReference type="RefSeq" id="WP_110338783.1">
    <property type="nucleotide sequence ID" value="NZ_MASU01000007.1"/>
</dbReference>
<dbReference type="OrthoDB" id="3677688at2"/>
<evidence type="ECO:0000259" key="1">
    <source>
        <dbReference type="Pfam" id="PF13349"/>
    </source>
</evidence>
<comment type="caution">
    <text evidence="2">The sequence shown here is derived from an EMBL/GenBank/DDBJ whole genome shotgun (WGS) entry which is preliminary data.</text>
</comment>
<dbReference type="Pfam" id="PF13349">
    <property type="entry name" value="DUF4097"/>
    <property type="match status" value="1"/>
</dbReference>
<dbReference type="Proteomes" id="UP000247892">
    <property type="component" value="Unassembled WGS sequence"/>
</dbReference>
<evidence type="ECO:0000313" key="3">
    <source>
        <dbReference type="Proteomes" id="UP000247892"/>
    </source>
</evidence>
<dbReference type="EMBL" id="MASU01000007">
    <property type="protein sequence ID" value="PXY30709.1"/>
    <property type="molecule type" value="Genomic_DNA"/>
</dbReference>
<evidence type="ECO:0000313" key="2">
    <source>
        <dbReference type="EMBL" id="PXY30709.1"/>
    </source>
</evidence>
<dbReference type="PANTHER" id="PTHR34094">
    <property type="match status" value="1"/>
</dbReference>
<dbReference type="InterPro" id="IPR025164">
    <property type="entry name" value="Toastrack_DUF4097"/>
</dbReference>
<name>A0A318LJC0_9PSEU</name>
<keyword evidence="3" id="KW-1185">Reference proteome</keyword>
<reference evidence="2 3" key="1">
    <citation type="submission" date="2016-07" db="EMBL/GenBank/DDBJ databases">
        <title>Draft genome sequence of Prauserella sp. YIM 121212, isolated from alkaline soil.</title>
        <authorList>
            <person name="Ruckert C."/>
            <person name="Albersmeier A."/>
            <person name="Jiang C.-L."/>
            <person name="Jiang Y."/>
            <person name="Kalinowski J."/>
            <person name="Schneider O."/>
            <person name="Winkler A."/>
            <person name="Zotchev S.B."/>
        </authorList>
    </citation>
    <scope>NUCLEOTIDE SEQUENCE [LARGE SCALE GENOMIC DNA]</scope>
    <source>
        <strain evidence="2 3">YIM 121212</strain>
    </source>
</reference>
<organism evidence="2 3">
    <name type="scientific">Prauserella flavalba</name>
    <dbReference type="NCBI Taxonomy" id="1477506"/>
    <lineage>
        <taxon>Bacteria</taxon>
        <taxon>Bacillati</taxon>
        <taxon>Actinomycetota</taxon>
        <taxon>Actinomycetes</taxon>
        <taxon>Pseudonocardiales</taxon>
        <taxon>Pseudonocardiaceae</taxon>
        <taxon>Prauserella</taxon>
    </lineage>
</organism>
<gene>
    <name evidence="2" type="ORF">BA062_19380</name>
</gene>
<accession>A0A318LJC0</accession>